<evidence type="ECO:0000256" key="1">
    <source>
        <dbReference type="ARBA" id="ARBA00010947"/>
    </source>
</evidence>
<dbReference type="InterPro" id="IPR043007">
    <property type="entry name" value="AtzD/Barbiturase_RUC"/>
</dbReference>
<protein>
    <submittedName>
        <fullName evidence="3">Ring-opening amidohydrolase</fullName>
    </submittedName>
</protein>
<dbReference type="GO" id="GO:0016812">
    <property type="term" value="F:hydrolase activity, acting on carbon-nitrogen (but not peptide) bonds, in cyclic amides"/>
    <property type="evidence" value="ECO:0007669"/>
    <property type="project" value="InterPro"/>
</dbReference>
<dbReference type="KEGG" id="mik:FOE78_19255"/>
<name>A0A516Q3H5_9ACTN</name>
<evidence type="ECO:0000256" key="2">
    <source>
        <dbReference type="ARBA" id="ARBA00022801"/>
    </source>
</evidence>
<dbReference type="InterPro" id="IPR043008">
    <property type="entry name" value="AtzD/Barbiturase_RUA"/>
</dbReference>
<dbReference type="Pfam" id="PF09663">
    <property type="entry name" value="Amido_AtzD_TrzD"/>
    <property type="match status" value="1"/>
</dbReference>
<proteinExistence type="inferred from homology"/>
<reference evidence="3 4" key="1">
    <citation type="submission" date="2019-07" db="EMBL/GenBank/DDBJ databases">
        <title>Microlunatus dokdonensis sp. nov. isolated from the rhizospheric soil of the wild plant Elymus tsukushiensis.</title>
        <authorList>
            <person name="Ghim S.-Y."/>
            <person name="Hwang Y.-J."/>
            <person name="Son J.-S."/>
            <person name="Shin J.-H."/>
        </authorList>
    </citation>
    <scope>NUCLEOTIDE SEQUENCE [LARGE SCALE GENOMIC DNA]</scope>
    <source>
        <strain evidence="3 4">KUDC0627</strain>
    </source>
</reference>
<accession>A0A516Q3H5</accession>
<organism evidence="3 4">
    <name type="scientific">Microlunatus elymi</name>
    <dbReference type="NCBI Taxonomy" id="2596828"/>
    <lineage>
        <taxon>Bacteria</taxon>
        <taxon>Bacillati</taxon>
        <taxon>Actinomycetota</taxon>
        <taxon>Actinomycetes</taxon>
        <taxon>Propionibacteriales</taxon>
        <taxon>Propionibacteriaceae</taxon>
        <taxon>Microlunatus</taxon>
    </lineage>
</organism>
<keyword evidence="2 3" id="KW-0378">Hydrolase</keyword>
<dbReference type="Proteomes" id="UP000319263">
    <property type="component" value="Chromosome"/>
</dbReference>
<evidence type="ECO:0000313" key="3">
    <source>
        <dbReference type="EMBL" id="QDP97761.1"/>
    </source>
</evidence>
<dbReference type="NCBIfam" id="TIGR02714">
    <property type="entry name" value="amido_AtzD_TrzD"/>
    <property type="match status" value="1"/>
</dbReference>
<comment type="similarity">
    <text evidence="1">Belongs to the cyclic amide hydrolase (CyAH) family.</text>
</comment>
<sequence length="383" mass="39923">MVYSFCRSDRGEPMVAETQIDAVRVPMAHTGDVCELDLLLTDGRLHPDDVIAVTGKVEDSNTGGNSRVDADHAVRRFLAERGTRSEPEIGTIPMVFTTGGVGILTPHLVVYSRSRAEPAPDGGPRLAVGTARSARMLPQWTGTARVIEANADAVRAAADDAGLLPEQTEYVVGKAYHPSQQALAAARAAGKDIDALDDDTLFRKTSGSAALGVAVATHELALPSGNQVGVEPGLWSGRACISANAWEPVGGNGPDTQLILMGNRPGAGGRLRVGRAVIGDLLDVDALPRALRRAGLEVGPGPLTADQRARVIAVYVKIGLPPDGLLRGRRQVIESPSYSGEVKIAAGAMFAGWLQDTMIYLSGSASHQGPPGGGTLAVIVDVS</sequence>
<dbReference type="OrthoDB" id="569708at2"/>
<dbReference type="InterPro" id="IPR014086">
    <property type="entry name" value="AtzD/Barbiturase"/>
</dbReference>
<dbReference type="Gene3D" id="3.30.1330.180">
    <property type="entry name" value="Cyanuric acid hydrolase/Barbiturase, RU B"/>
    <property type="match status" value="1"/>
</dbReference>
<keyword evidence="4" id="KW-1185">Reference proteome</keyword>
<gene>
    <name evidence="3" type="ORF">FOE78_19255</name>
</gene>
<dbReference type="EMBL" id="CP041692">
    <property type="protein sequence ID" value="QDP97761.1"/>
    <property type="molecule type" value="Genomic_DNA"/>
</dbReference>
<dbReference type="InterPro" id="IPR043006">
    <property type="entry name" value="AtzD/Barbiturase_RUB"/>
</dbReference>
<dbReference type="AlphaFoldDB" id="A0A516Q3H5"/>
<evidence type="ECO:0000313" key="4">
    <source>
        <dbReference type="Proteomes" id="UP000319263"/>
    </source>
</evidence>
<dbReference type="Gene3D" id="3.30.1330.170">
    <property type="entry name" value="Cyanuric acid hydrolase/Barbiturase, RU A"/>
    <property type="match status" value="1"/>
</dbReference>
<dbReference type="Gene3D" id="3.30.1330.160">
    <property type="entry name" value="Cyanuric acid hydrolase/Barbituras, RU C"/>
    <property type="match status" value="1"/>
</dbReference>